<feature type="compositionally biased region" description="Basic and acidic residues" evidence="1">
    <location>
        <begin position="96"/>
        <end position="117"/>
    </location>
</feature>
<evidence type="ECO:0000256" key="1">
    <source>
        <dbReference type="SAM" id="MobiDB-lite"/>
    </source>
</evidence>
<organism evidence="2 3">
    <name type="scientific">Cannabis sativa</name>
    <name type="common">Hemp</name>
    <name type="synonym">Marijuana</name>
    <dbReference type="NCBI Taxonomy" id="3483"/>
    <lineage>
        <taxon>Eukaryota</taxon>
        <taxon>Viridiplantae</taxon>
        <taxon>Streptophyta</taxon>
        <taxon>Embryophyta</taxon>
        <taxon>Tracheophyta</taxon>
        <taxon>Spermatophyta</taxon>
        <taxon>Magnoliopsida</taxon>
        <taxon>eudicotyledons</taxon>
        <taxon>Gunneridae</taxon>
        <taxon>Pentapetalae</taxon>
        <taxon>rosids</taxon>
        <taxon>fabids</taxon>
        <taxon>Rosales</taxon>
        <taxon>Cannabaceae</taxon>
        <taxon>Cannabis</taxon>
    </lineage>
</organism>
<reference evidence="2" key="1">
    <citation type="submission" date="2018-11" db="EMBL/GenBank/DDBJ databases">
        <authorList>
            <person name="Grassa J C."/>
        </authorList>
    </citation>
    <scope>NUCLEOTIDE SEQUENCE [LARGE SCALE GENOMIC DNA]</scope>
</reference>
<keyword evidence="3" id="KW-1185">Reference proteome</keyword>
<dbReference type="EMBL" id="UZAU01000544">
    <property type="status" value="NOT_ANNOTATED_CDS"/>
    <property type="molecule type" value="Genomic_DNA"/>
</dbReference>
<dbReference type="AlphaFoldDB" id="A0A803PMK5"/>
<accession>A0A803PMK5</accession>
<feature type="region of interest" description="Disordered" evidence="1">
    <location>
        <begin position="269"/>
        <end position="294"/>
    </location>
</feature>
<evidence type="ECO:0000313" key="2">
    <source>
        <dbReference type="EnsemblPlants" id="cds.evm.model.05.1741"/>
    </source>
</evidence>
<protein>
    <submittedName>
        <fullName evidence="2">Uncharacterized protein</fullName>
    </submittedName>
</protein>
<evidence type="ECO:0000313" key="3">
    <source>
        <dbReference type="Proteomes" id="UP000596661"/>
    </source>
</evidence>
<sequence>MTRIETVMTALTKGIPNVQTPPTTDDPRRVDPNDPRTSNPYKNKGKEIMGDTSQKTPTTKQQKKSKTVDQPQQKMKGNHALGKDKHHPNNSTSQSKDVDEVEREKGQRVDEATEKISRKQNTVSNFEEEDIEPCVKRIIDAPLSERSRMPQMKLYGGLTIGSLLWGDLQRKMAYTLTDFLTRAQGFINLEEAYAEAYGVLPTPSTNIAVAQTLQMTTPSIFLPATAFNTPTVYRLSASTQPASQASFSRFGVVQAGFSAAPRQMNQKVETLESNVSQSQSKRISKAPSQNDSAKKRKTQEYRYFGYTCLVDTRENVYKTTCNMVYCKKAPPMYKGERQKRDSNKRCDYHIDIGHTTSECDYLKDEIEGLGVVHPQAPGIQAPNAQTLQGTQNAPTERIDVAPSLRNPIFLEQPSLHYMVKWQPFLVDHTLPEASKMHRRGT</sequence>
<dbReference type="Gramene" id="evm.model.05.1741">
    <property type="protein sequence ID" value="cds.evm.model.05.1741"/>
    <property type="gene ID" value="evm.TU.05.1741"/>
</dbReference>
<feature type="compositionally biased region" description="Basic and acidic residues" evidence="1">
    <location>
        <begin position="25"/>
        <end position="34"/>
    </location>
</feature>
<feature type="compositionally biased region" description="Polar residues" evidence="1">
    <location>
        <begin position="269"/>
        <end position="291"/>
    </location>
</feature>
<dbReference type="EnsemblPlants" id="evm.model.05.1741">
    <property type="protein sequence ID" value="cds.evm.model.05.1741"/>
    <property type="gene ID" value="evm.TU.05.1741"/>
</dbReference>
<name>A0A803PMK5_CANSA</name>
<feature type="region of interest" description="Disordered" evidence="1">
    <location>
        <begin position="1"/>
        <end position="117"/>
    </location>
</feature>
<reference evidence="2" key="2">
    <citation type="submission" date="2021-03" db="UniProtKB">
        <authorList>
            <consortium name="EnsemblPlants"/>
        </authorList>
    </citation>
    <scope>IDENTIFICATION</scope>
</reference>
<proteinExistence type="predicted"/>
<dbReference type="Proteomes" id="UP000596661">
    <property type="component" value="Chromosome 5"/>
</dbReference>